<organism evidence="1 2">
    <name type="scientific">Nibea albiflora</name>
    <name type="common">Yellow drum</name>
    <name type="synonym">Corvina albiflora</name>
    <dbReference type="NCBI Taxonomy" id="240163"/>
    <lineage>
        <taxon>Eukaryota</taxon>
        <taxon>Metazoa</taxon>
        <taxon>Chordata</taxon>
        <taxon>Craniata</taxon>
        <taxon>Vertebrata</taxon>
        <taxon>Euteleostomi</taxon>
        <taxon>Actinopterygii</taxon>
        <taxon>Neopterygii</taxon>
        <taxon>Teleostei</taxon>
        <taxon>Neoteleostei</taxon>
        <taxon>Acanthomorphata</taxon>
        <taxon>Eupercaria</taxon>
        <taxon>Sciaenidae</taxon>
        <taxon>Nibea</taxon>
    </lineage>
</organism>
<sequence length="366" mass="42269">MSNKTEQEEQHGAYQNTAYSLVFGSVMTLGLPLNAVSLWIFLRCHSLRSTNAVFMVNLAISDLLLVISLPMRVYFYATGTWPFNNMACIWITMLFRNNIRSSSIFITFICVDRLLAVVYPLRSRHLRTPSNAWKAAALIWLFVVLVNIPESVIFSRCFKNKTTQQCSKSICFEFDQKNLDLIDYLQPVLVLTMLAINVVCTTMVSWTLRRHLKDSAKVNNKVNVMLIFVMNLVMFTVFFLPVSLTVFFENPPVTPLKCLASVNCCLDPLLYYFSYDGFWKRKEEGESSLAEQRRGEKPEALNKKGEGEKERERRRRRRKKERRGEKRKEVAVVSSSYRGLNLHREDAENCRRVGSSGSGLERRSHQ</sequence>
<comment type="caution">
    <text evidence="1">The sequence shown here is derived from an EMBL/GenBank/DDBJ whole genome shotgun (WGS) entry which is preliminary data.</text>
</comment>
<name>A0ACB7EK49_NIBAL</name>
<evidence type="ECO:0000313" key="2">
    <source>
        <dbReference type="Proteomes" id="UP000805704"/>
    </source>
</evidence>
<dbReference type="Proteomes" id="UP000805704">
    <property type="component" value="Chromosome 6"/>
</dbReference>
<keyword evidence="1" id="KW-0675">Receptor</keyword>
<reference evidence="1" key="1">
    <citation type="submission" date="2020-04" db="EMBL/GenBank/DDBJ databases">
        <title>A chromosome-scale assembly and high-density genetic map of the yellow drum (Nibea albiflora) genome.</title>
        <authorList>
            <person name="Xu D."/>
            <person name="Zhang W."/>
            <person name="Chen R."/>
            <person name="Tan P."/>
            <person name="Wang L."/>
            <person name="Song H."/>
            <person name="Tian L."/>
            <person name="Zhu Q."/>
            <person name="Wang B."/>
        </authorList>
    </citation>
    <scope>NUCLEOTIDE SEQUENCE</scope>
    <source>
        <strain evidence="1">ZJHYS-2018</strain>
    </source>
</reference>
<feature type="non-terminal residue" evidence="1">
    <location>
        <position position="366"/>
    </location>
</feature>
<protein>
    <submittedName>
        <fullName evidence="1">Lysophosphatidic acid receptor 6</fullName>
    </submittedName>
</protein>
<keyword evidence="2" id="KW-1185">Reference proteome</keyword>
<proteinExistence type="predicted"/>
<dbReference type="EMBL" id="CM024794">
    <property type="protein sequence ID" value="KAG8002221.1"/>
    <property type="molecule type" value="Genomic_DNA"/>
</dbReference>
<gene>
    <name evidence="1" type="primary">LPAR6.4</name>
    <name evidence="1" type="ORF">GBF38_012615</name>
</gene>
<evidence type="ECO:0000313" key="1">
    <source>
        <dbReference type="EMBL" id="KAG8002221.1"/>
    </source>
</evidence>
<accession>A0ACB7EK49</accession>